<evidence type="ECO:0000259" key="2">
    <source>
        <dbReference type="Pfam" id="PF18893"/>
    </source>
</evidence>
<organism evidence="3 4">
    <name type="scientific">Methanolobus halotolerans</name>
    <dbReference type="NCBI Taxonomy" id="2052935"/>
    <lineage>
        <taxon>Archaea</taxon>
        <taxon>Methanobacteriati</taxon>
        <taxon>Methanobacteriota</taxon>
        <taxon>Stenosarchaea group</taxon>
        <taxon>Methanomicrobia</taxon>
        <taxon>Methanosarcinales</taxon>
        <taxon>Methanosarcinaceae</taxon>
        <taxon>Methanolobus</taxon>
    </lineage>
</organism>
<keyword evidence="1" id="KW-1133">Transmembrane helix</keyword>
<evidence type="ECO:0000313" key="3">
    <source>
        <dbReference type="EMBL" id="TGC11588.1"/>
    </source>
</evidence>
<evidence type="ECO:0000313" key="4">
    <source>
        <dbReference type="Proteomes" id="UP000297295"/>
    </source>
</evidence>
<keyword evidence="4" id="KW-1185">Reference proteome</keyword>
<dbReference type="AlphaFoldDB" id="A0A4E0PZ38"/>
<feature type="transmembrane region" description="Helical" evidence="1">
    <location>
        <begin position="39"/>
        <end position="60"/>
    </location>
</feature>
<dbReference type="InterPro" id="IPR043712">
    <property type="entry name" value="DUF5652"/>
</dbReference>
<dbReference type="EMBL" id="PGGK01000001">
    <property type="protein sequence ID" value="TGC11588.1"/>
    <property type="molecule type" value="Genomic_DNA"/>
</dbReference>
<sequence length="68" mass="7977">MPTDVQSTAFWAIILILVIREIVWKGIGLWKAARNKQKYWFIAMLIINSVRIIPIIYIFLFQKGKKGI</sequence>
<gene>
    <name evidence="3" type="ORF">CUN85_00445</name>
</gene>
<feature type="transmembrane region" description="Helical" evidence="1">
    <location>
        <begin position="9"/>
        <end position="27"/>
    </location>
</feature>
<evidence type="ECO:0000256" key="1">
    <source>
        <dbReference type="SAM" id="Phobius"/>
    </source>
</evidence>
<dbReference type="Pfam" id="PF18893">
    <property type="entry name" value="DUF5652"/>
    <property type="match status" value="1"/>
</dbReference>
<reference evidence="3 4" key="1">
    <citation type="submission" date="2017-11" db="EMBL/GenBank/DDBJ databases">
        <title>Isolation and Characterization of Methanogenic Archaea from Saline Meromictic Lake at Siberia.</title>
        <authorList>
            <person name="Shen Y."/>
            <person name="Huang H.-H."/>
            <person name="Lai M.-C."/>
            <person name="Chen S.-C."/>
        </authorList>
    </citation>
    <scope>NUCLEOTIDE SEQUENCE [LARGE SCALE GENOMIC DNA]</scope>
    <source>
        <strain evidence="3 4">SY-01</strain>
    </source>
</reference>
<keyword evidence="1" id="KW-0812">Transmembrane</keyword>
<name>A0A4E0PZ38_9EURY</name>
<protein>
    <recommendedName>
        <fullName evidence="2">DUF5652 domain-containing protein</fullName>
    </recommendedName>
</protein>
<feature type="domain" description="DUF5652" evidence="2">
    <location>
        <begin position="11"/>
        <end position="66"/>
    </location>
</feature>
<keyword evidence="1" id="KW-0472">Membrane</keyword>
<dbReference type="Proteomes" id="UP000297295">
    <property type="component" value="Unassembled WGS sequence"/>
</dbReference>
<accession>A0A4E0PZ38</accession>
<comment type="caution">
    <text evidence="3">The sequence shown here is derived from an EMBL/GenBank/DDBJ whole genome shotgun (WGS) entry which is preliminary data.</text>
</comment>
<proteinExistence type="predicted"/>